<sequence>MSFIHNITFFDSDLENIETYKKILNDTIINNNLSFENSNFEDMLGRTKMHIAISPANSRLSMTGGIDKLYSDLFPNVENSLRNKMIEKKYATSDIEYKGTNYILPIGKIVIAETGDKRCYFIMASPTMDMPRDISGSNNVYLCMKSVLKKLLLIKEPIIVACPCLGTGIGNMSAEESAQQIKKAIEDVIVQS</sequence>
<reference evidence="2" key="1">
    <citation type="submission" date="2017-01" db="EMBL/GenBank/DDBJ databases">
        <authorList>
            <person name="Assis F.L."/>
            <person name="Abrahao J.S."/>
            <person name="Silva L."/>
            <person name="Khalil J.B."/>
            <person name="Rodrigues R."/>
            <person name="Silva L.S."/>
            <person name="Arantes T."/>
            <person name="Boratto P."/>
            <person name="Andrade M."/>
            <person name="Kroon E.G."/>
            <person name="Ribeiro B."/>
            <person name="Bergier I."/>
            <person name="Seligmann H."/>
            <person name="Ghigo E."/>
            <person name="Colson P."/>
            <person name="Levasseur A."/>
            <person name="Raoult D."/>
            <person name="Scola B.L."/>
        </authorList>
    </citation>
    <scope>NUCLEOTIDE SEQUENCE</scope>
    <source>
        <strain evidence="2">Soda lake</strain>
    </source>
</reference>
<protein>
    <submittedName>
        <fullName evidence="2">Macro domain containing protein</fullName>
    </submittedName>
</protein>
<dbReference type="RefSeq" id="YP_010782609.1">
    <property type="nucleotide sequence ID" value="NC_075039.1"/>
</dbReference>
<dbReference type="InterPro" id="IPR002589">
    <property type="entry name" value="Macro_dom"/>
</dbReference>
<dbReference type="GeneID" id="80519373"/>
<name>A0A6N1NNT7_9VIRU</name>
<accession>A0A6N1NNT7</accession>
<dbReference type="InterPro" id="IPR043472">
    <property type="entry name" value="Macro_dom-like"/>
</dbReference>
<dbReference type="SUPFAM" id="SSF52949">
    <property type="entry name" value="Macro domain-like"/>
    <property type="match status" value="1"/>
</dbReference>
<dbReference type="Pfam" id="PF01661">
    <property type="entry name" value="Macro"/>
    <property type="match status" value="1"/>
</dbReference>
<reference evidence="2" key="2">
    <citation type="journal article" date="2018" name="Nat. Commun.">
        <title>Tailed giant Tupanvirus possesses the most complete translational apparatus of the known virosphere.</title>
        <authorList>
            <person name="Abrahao J."/>
            <person name="Silva L."/>
            <person name="Silva L.S."/>
            <person name="Khalil J.Y.B."/>
            <person name="Rodrigues R."/>
            <person name="Arantes T."/>
            <person name="Assis F."/>
            <person name="Boratto P."/>
            <person name="Andrade M."/>
            <person name="Kroon E.G."/>
            <person name="Ribeiro B."/>
            <person name="Bergier I."/>
            <person name="Seligmann H."/>
            <person name="Ghigo E."/>
            <person name="Colson P."/>
            <person name="Levasseur A."/>
            <person name="Kroemer G."/>
            <person name="Raoult D."/>
            <person name="La Scola B."/>
        </authorList>
    </citation>
    <scope>NUCLEOTIDE SEQUENCE [LARGE SCALE GENOMIC DNA]</scope>
    <source>
        <strain evidence="2">Soda lake</strain>
    </source>
</reference>
<proteinExistence type="predicted"/>
<organism evidence="2">
    <name type="scientific">Tupanvirus soda lake</name>
    <dbReference type="NCBI Taxonomy" id="2126985"/>
    <lineage>
        <taxon>Viruses</taxon>
        <taxon>Varidnaviria</taxon>
        <taxon>Bamfordvirae</taxon>
        <taxon>Nucleocytoviricota</taxon>
        <taxon>Megaviricetes</taxon>
        <taxon>Imitervirales</taxon>
        <taxon>Mimiviridae</taxon>
        <taxon>Megamimivirinae</taxon>
        <taxon>Tupanvirus</taxon>
        <taxon>Tupanvirus salinum</taxon>
    </lineage>
</organism>
<dbReference type="Gene3D" id="3.40.220.10">
    <property type="entry name" value="Leucine Aminopeptidase, subunit E, domain 1"/>
    <property type="match status" value="1"/>
</dbReference>
<evidence type="ECO:0000313" key="2">
    <source>
        <dbReference type="EMBL" id="QKU35925.1"/>
    </source>
</evidence>
<dbReference type="KEGG" id="vg:80519373"/>
<feature type="domain" description="Macro" evidence="1">
    <location>
        <begin position="1"/>
        <end position="192"/>
    </location>
</feature>
<dbReference type="PROSITE" id="PS51154">
    <property type="entry name" value="MACRO"/>
    <property type="match status" value="1"/>
</dbReference>
<dbReference type="EMBL" id="KY523104">
    <property type="protein sequence ID" value="QKU35925.1"/>
    <property type="molecule type" value="Genomic_DNA"/>
</dbReference>
<evidence type="ECO:0000259" key="1">
    <source>
        <dbReference type="PROSITE" id="PS51154"/>
    </source>
</evidence>